<dbReference type="InterPro" id="IPR003362">
    <property type="entry name" value="Bact_transf"/>
</dbReference>
<dbReference type="Pfam" id="PF02397">
    <property type="entry name" value="Bac_transf"/>
    <property type="match status" value="1"/>
</dbReference>
<sequence>MNGLRGDTSVEERTHYDLYYVENWSLLFDVKIMIKTLLHVFTDQNAY</sequence>
<proteinExistence type="predicted"/>
<dbReference type="Proteomes" id="UP000004221">
    <property type="component" value="Unassembled WGS sequence"/>
</dbReference>
<feature type="domain" description="Bacterial sugar transferase" evidence="1">
    <location>
        <begin position="2"/>
        <end position="41"/>
    </location>
</feature>
<accession>I4EJT4</accession>
<reference evidence="2 3" key="1">
    <citation type="journal article" date="2012" name="ISME J.">
        <title>Nitrification expanded: discovery, physiology and genomics of a nitrite-oxidizing bacterium from the phylum Chloroflexi.</title>
        <authorList>
            <person name="Sorokin D.Y."/>
            <person name="Lucker S."/>
            <person name="Vejmelkova D."/>
            <person name="Kostrikina N.A."/>
            <person name="Kleerebezem R."/>
            <person name="Rijpstra W.I."/>
            <person name="Damste J.S."/>
            <person name="Le Paslier D."/>
            <person name="Muyzer G."/>
            <person name="Wagner M."/>
            <person name="van Loosdrecht M.C."/>
            <person name="Daims H."/>
        </authorList>
    </citation>
    <scope>NUCLEOTIDE SEQUENCE [LARGE SCALE GENOMIC DNA]</scope>
    <source>
        <strain evidence="3">none</strain>
    </source>
</reference>
<organism evidence="2 3">
    <name type="scientific">Nitrolancea hollandica Lb</name>
    <dbReference type="NCBI Taxonomy" id="1129897"/>
    <lineage>
        <taxon>Bacteria</taxon>
        <taxon>Pseudomonadati</taxon>
        <taxon>Thermomicrobiota</taxon>
        <taxon>Thermomicrobia</taxon>
        <taxon>Sphaerobacterales</taxon>
        <taxon>Sphaerobacterineae</taxon>
        <taxon>Sphaerobacteraceae</taxon>
        <taxon>Nitrolancea</taxon>
    </lineage>
</organism>
<keyword evidence="3" id="KW-1185">Reference proteome</keyword>
<dbReference type="AlphaFoldDB" id="I4EJT4"/>
<protein>
    <recommendedName>
        <fullName evidence="1">Bacterial sugar transferase domain-containing protein</fullName>
    </recommendedName>
</protein>
<dbReference type="EMBL" id="CAGS01000360">
    <property type="protein sequence ID" value="CCF84946.1"/>
    <property type="molecule type" value="Genomic_DNA"/>
</dbReference>
<comment type="caution">
    <text evidence="2">The sequence shown here is derived from an EMBL/GenBank/DDBJ whole genome shotgun (WGS) entry which is preliminary data.</text>
</comment>
<evidence type="ECO:0000313" key="3">
    <source>
        <dbReference type="Proteomes" id="UP000004221"/>
    </source>
</evidence>
<evidence type="ECO:0000313" key="2">
    <source>
        <dbReference type="EMBL" id="CCF84946.1"/>
    </source>
</evidence>
<evidence type="ECO:0000259" key="1">
    <source>
        <dbReference type="Pfam" id="PF02397"/>
    </source>
</evidence>
<name>I4EJT4_9BACT</name>
<gene>
    <name evidence="2" type="ORF">NITHO_4220002</name>
</gene>